<gene>
    <name evidence="2" type="ordered locus">Nmag_3978</name>
    <name evidence="3" type="ORF">C500_15325</name>
</gene>
<dbReference type="KEGG" id="nmg:Nmag_3978"/>
<dbReference type="EMBL" id="CP001934">
    <property type="protein sequence ID" value="ADD07514.1"/>
    <property type="molecule type" value="Genomic_DNA"/>
</dbReference>
<dbReference type="Gene3D" id="3.30.1490.130">
    <property type="entry name" value="D-aminoacylase. Domain 3"/>
    <property type="match status" value="1"/>
</dbReference>
<dbReference type="EMBL" id="AOHS01000051">
    <property type="protein sequence ID" value="ELY26546.1"/>
    <property type="molecule type" value="Genomic_DNA"/>
</dbReference>
<dbReference type="InterPro" id="IPR032466">
    <property type="entry name" value="Metal_Hydrolase"/>
</dbReference>
<dbReference type="RefSeq" id="WP_004216286.1">
    <property type="nucleotide sequence ID" value="NC_013924.1"/>
</dbReference>
<dbReference type="Proteomes" id="UP000001879">
    <property type="component" value="Plasmid pNMAG02"/>
</dbReference>
<dbReference type="InterPro" id="IPR023100">
    <property type="entry name" value="D-aminoacylase_insert_dom_sf"/>
</dbReference>
<organism evidence="2 4">
    <name type="scientific">Natrialba magadii (strain ATCC 43099 / DSM 3394 / CCM 3739 / CIP 104546 / IAM 13178 / JCM 8861 / NBRC 102185 / NCIMB 2190 / MS3)</name>
    <name type="common">Natronobacterium magadii</name>
    <dbReference type="NCBI Taxonomy" id="547559"/>
    <lineage>
        <taxon>Archaea</taxon>
        <taxon>Methanobacteriati</taxon>
        <taxon>Methanobacteriota</taxon>
        <taxon>Stenosarchaea group</taxon>
        <taxon>Halobacteria</taxon>
        <taxon>Halobacteriales</taxon>
        <taxon>Natrialbaceae</taxon>
        <taxon>Natrialba</taxon>
    </lineage>
</organism>
<evidence type="ECO:0000259" key="1">
    <source>
        <dbReference type="Pfam" id="PF07969"/>
    </source>
</evidence>
<feature type="domain" description="Amidohydrolase 3" evidence="1">
    <location>
        <begin position="49"/>
        <end position="514"/>
    </location>
</feature>
<reference evidence="3 5" key="3">
    <citation type="journal article" date="2014" name="PLoS Genet.">
        <title>Phylogenetically driven sequencing of extremely halophilic archaea reveals strategies for static and dynamic osmo-response.</title>
        <authorList>
            <person name="Becker E.A."/>
            <person name="Seitzer P.M."/>
            <person name="Tritt A."/>
            <person name="Larsen D."/>
            <person name="Krusor M."/>
            <person name="Yao A.I."/>
            <person name="Wu D."/>
            <person name="Madern D."/>
            <person name="Eisen J.A."/>
            <person name="Darling A.E."/>
            <person name="Facciotti M.T."/>
        </authorList>
    </citation>
    <scope>NUCLEOTIDE SEQUENCE [LARGE SCALE GENOMIC DNA]</scope>
    <source>
        <strain evidence="5">ATCC 43099 / DSM 3394 / CCM 3739 / CIP 104546 / IAM 13178 / JCM 8861 / NBRC 102185 / NCIMB 2190 / MS3</strain>
        <strain evidence="3">MS-3</strain>
    </source>
</reference>
<evidence type="ECO:0000313" key="2">
    <source>
        <dbReference type="EMBL" id="ADD07514.1"/>
    </source>
</evidence>
<dbReference type="PATRIC" id="fig|547559.17.peg.3014"/>
<dbReference type="PANTHER" id="PTHR11647">
    <property type="entry name" value="HYDRANTOINASE/DIHYDROPYRIMIDINASE FAMILY MEMBER"/>
    <property type="match status" value="1"/>
</dbReference>
<reference evidence="2" key="4">
    <citation type="submission" date="2016-09" db="EMBL/GenBank/DDBJ databases">
        <authorList>
            <person name="Pfeiffer F."/>
        </authorList>
    </citation>
    <scope>NUCLEOTIDE SEQUENCE</scope>
    <source>
        <strain evidence="2">ATCC 43099</strain>
        <plasmid evidence="2">pNMAG02</plasmid>
    </source>
</reference>
<dbReference type="GO" id="GO:0005829">
    <property type="term" value="C:cytosol"/>
    <property type="evidence" value="ECO:0007669"/>
    <property type="project" value="TreeGrafter"/>
</dbReference>
<keyword evidence="2" id="KW-0614">Plasmid</keyword>
<dbReference type="InterPro" id="IPR011059">
    <property type="entry name" value="Metal-dep_hydrolase_composite"/>
</dbReference>
<dbReference type="GO" id="GO:0016812">
    <property type="term" value="F:hydrolase activity, acting on carbon-nitrogen (but not peptide) bonds, in cyclic amides"/>
    <property type="evidence" value="ECO:0007669"/>
    <property type="project" value="TreeGrafter"/>
</dbReference>
<sequence>MDFDVLLTNARVIDGTGAPWFRGAVGVTDDRIDAVLREETAAYDADIRIDVDGAVVCPGFVDTHSHSDLRLFGDPVLAPKIRQGVTTEILGQDGFSMAPVDREHGADEWEDHLSGLNGRLEGEWTWSSTSEYFDAIEANGVAPNVAMLVGHGTVRYRVLGMTNREPTDAELTEMRGLVTDALEAGAIGLSTGLVYTPCTYSTTEEVATLAGPLAEFGRPFVAHIRSERDGIWEALDEFVDIGARMDVPLHLSHFKLGGESQHGKTARARALVDTARDRGVDLTADQYPYTAGSTTLSYVLPPWVHADGPGQAVAYLDDSDARARIHDEITHDTLDDWENPGAYSGWENIVVTNVRTEANEHLEGLSIAAVADEFDTDPVTAAMDLLLEEELEVSIVNHLLDEDDVRDILRDDRVAVATDGLFGGKPHPRVYGTYPRVLGRYVRDENVLSLETAVRKMTSVPARAMGLQSKGVLRPGMDADLVVFDPSRVDSPATYEQPRQFPTGISQVLINGEFAVRDGDTTGSLPGTVVRKGV</sequence>
<dbReference type="SUPFAM" id="SSF51556">
    <property type="entry name" value="Metallo-dependent hydrolases"/>
    <property type="match status" value="1"/>
</dbReference>
<dbReference type="InterPro" id="IPR013108">
    <property type="entry name" value="Amidohydro_3"/>
</dbReference>
<dbReference type="CDD" id="cd01297">
    <property type="entry name" value="D-aminoacylase"/>
    <property type="match status" value="1"/>
</dbReference>
<evidence type="ECO:0000313" key="3">
    <source>
        <dbReference type="EMBL" id="ELY26546.1"/>
    </source>
</evidence>
<name>D3T1Q5_NATMM</name>
<dbReference type="PANTHER" id="PTHR11647:SF1">
    <property type="entry name" value="COLLAPSIN RESPONSE MEDIATOR PROTEIN"/>
    <property type="match status" value="1"/>
</dbReference>
<dbReference type="GO" id="GO:0016811">
    <property type="term" value="F:hydrolase activity, acting on carbon-nitrogen (but not peptide) bonds, in linear amides"/>
    <property type="evidence" value="ECO:0007669"/>
    <property type="project" value="InterPro"/>
</dbReference>
<dbReference type="PaxDb" id="547559-Nmag_3978"/>
<reference evidence="2 4" key="2">
    <citation type="journal article" date="2012" name="BMC Genomics">
        <title>A comparative genomics perspective on the genetic content of the alkaliphilic haloarchaeon Natrialba magadii ATCC 43099T.</title>
        <authorList>
            <person name="Siddaramappa S."/>
            <person name="Challacombe J.F."/>
            <person name="Decastro R.E."/>
            <person name="Pfeiffer F."/>
            <person name="Sastre D.E."/>
            <person name="Gimenez M.I."/>
            <person name="Paggi R.A."/>
            <person name="Detter J.C."/>
            <person name="Davenport K.W."/>
            <person name="Goodwin L.A."/>
            <person name="Kyrpides N."/>
            <person name="Tapia R."/>
            <person name="Pitluck S."/>
            <person name="Lucas S."/>
            <person name="Woyke T."/>
            <person name="Maupin-Furlow J.A."/>
        </authorList>
    </citation>
    <scope>NUCLEOTIDE SEQUENCE [LARGE SCALE GENOMIC DNA]</scope>
    <source>
        <strain evidence="2">ATCC 43099</strain>
        <strain evidence="4">ATCC 43099 / DSM 3394 / CCM 3739 / CIP 104546 / IAM 13178 / JCM 8861 / NBRC 102185 / NCIMB 2190 / MS3</strain>
    </source>
</reference>
<dbReference type="SUPFAM" id="SSF51338">
    <property type="entry name" value="Composite domain of metallo-dependent hydrolases"/>
    <property type="match status" value="1"/>
</dbReference>
<dbReference type="HOGENOM" id="CLU_016107_2_1_2"/>
<reference evidence="4" key="1">
    <citation type="submission" date="2010-02" db="EMBL/GenBank/DDBJ databases">
        <title>Complete sequence of plasmid 2 of Natrialba magadii ATCC 43099.</title>
        <authorList>
            <consortium name="US DOE Joint Genome Institute"/>
            <person name="Lucas S."/>
            <person name="Copeland A."/>
            <person name="Lapidus A."/>
            <person name="Cheng J.-F."/>
            <person name="Bruce D."/>
            <person name="Goodwin L."/>
            <person name="Pitluck S."/>
            <person name="Davenport K."/>
            <person name="Saunders E."/>
            <person name="Detter J.C."/>
            <person name="Han C."/>
            <person name="Tapia R."/>
            <person name="Land M."/>
            <person name="Hauser L."/>
            <person name="Kyrpides N."/>
            <person name="Mikhailova N."/>
            <person name="De Castro R.E."/>
            <person name="Maupin-Furlow J.A."/>
            <person name="Woyke T."/>
        </authorList>
    </citation>
    <scope>NUCLEOTIDE SEQUENCE [LARGE SCALE GENOMIC DNA]</scope>
    <source>
        <strain evidence="4">ATCC 43099 / DSM 3394 / CCM 3739 / CIP 104546 / IAM 13178 / JCM 8861 / NBRC 102185 / NCIMB 2190 / MS3</strain>
        <plasmid evidence="4">pNMAG02</plasmid>
    </source>
</reference>
<dbReference type="GeneID" id="8828712"/>
<evidence type="ECO:0000313" key="5">
    <source>
        <dbReference type="Proteomes" id="UP000011543"/>
    </source>
</evidence>
<dbReference type="Proteomes" id="UP000011543">
    <property type="component" value="Unassembled WGS sequence"/>
</dbReference>
<evidence type="ECO:0000313" key="4">
    <source>
        <dbReference type="Proteomes" id="UP000001879"/>
    </source>
</evidence>
<proteinExistence type="predicted"/>
<dbReference type="OrthoDB" id="8791at2157"/>
<keyword evidence="4" id="KW-1185">Reference proteome</keyword>
<accession>D3T1Q5</accession>
<dbReference type="InterPro" id="IPR050378">
    <property type="entry name" value="Metallo-dep_Hydrolases_sf"/>
</dbReference>
<dbReference type="Pfam" id="PF07969">
    <property type="entry name" value="Amidohydro_3"/>
    <property type="match status" value="1"/>
</dbReference>
<dbReference type="eggNOG" id="arCOG00690">
    <property type="taxonomic scope" value="Archaea"/>
</dbReference>
<protein>
    <submittedName>
        <fullName evidence="2">Homolog to D-aminoacylase</fullName>
    </submittedName>
    <submittedName>
        <fullName evidence="3">N-acyl-D-glutamate deacylase</fullName>
    </submittedName>
</protein>
<dbReference type="AlphaFoldDB" id="D3T1Q5"/>
<geneLocation type="plasmid" evidence="2 4">
    <name>pNMAG02</name>
</geneLocation>
<dbReference type="Gene3D" id="3.20.20.140">
    <property type="entry name" value="Metal-dependent hydrolases"/>
    <property type="match status" value="1"/>
</dbReference>
<dbReference type="Gene3D" id="2.30.40.10">
    <property type="entry name" value="Urease, subunit C, domain 1"/>
    <property type="match status" value="1"/>
</dbReference>